<evidence type="ECO:0000313" key="3">
    <source>
        <dbReference type="EMBL" id="EDW75304.2"/>
    </source>
</evidence>
<dbReference type="InterPro" id="IPR039353">
    <property type="entry name" value="TF_Adf1"/>
</dbReference>
<protein>
    <recommendedName>
        <fullName evidence="2">MADF domain-containing protein</fullName>
    </recommendedName>
</protein>
<reference evidence="3 4" key="1">
    <citation type="journal article" date="2007" name="Nature">
        <title>Evolution of genes and genomes on the Drosophila phylogeny.</title>
        <authorList>
            <consortium name="Drosophila 12 Genomes Consortium"/>
            <person name="Clark A.G."/>
            <person name="Eisen M.B."/>
            <person name="Smith D.R."/>
            <person name="Bergman C.M."/>
            <person name="Oliver B."/>
            <person name="Markow T.A."/>
            <person name="Kaufman T.C."/>
            <person name="Kellis M."/>
            <person name="Gelbart W."/>
            <person name="Iyer V.N."/>
            <person name="Pollard D.A."/>
            <person name="Sackton T.B."/>
            <person name="Larracuente A.M."/>
            <person name="Singh N.D."/>
            <person name="Abad J.P."/>
            <person name="Abt D.N."/>
            <person name="Adryan B."/>
            <person name="Aguade M."/>
            <person name="Akashi H."/>
            <person name="Anderson W.W."/>
            <person name="Aquadro C.F."/>
            <person name="Ardell D.H."/>
            <person name="Arguello R."/>
            <person name="Artieri C.G."/>
            <person name="Barbash D.A."/>
            <person name="Barker D."/>
            <person name="Barsanti P."/>
            <person name="Batterham P."/>
            <person name="Batzoglou S."/>
            <person name="Begun D."/>
            <person name="Bhutkar A."/>
            <person name="Blanco E."/>
            <person name="Bosak S.A."/>
            <person name="Bradley R.K."/>
            <person name="Brand A.D."/>
            <person name="Brent M.R."/>
            <person name="Brooks A.N."/>
            <person name="Brown R.H."/>
            <person name="Butlin R.K."/>
            <person name="Caggese C."/>
            <person name="Calvi B.R."/>
            <person name="Bernardo de Carvalho A."/>
            <person name="Caspi A."/>
            <person name="Castrezana S."/>
            <person name="Celniker S.E."/>
            <person name="Chang J.L."/>
            <person name="Chapple C."/>
            <person name="Chatterji S."/>
            <person name="Chinwalla A."/>
            <person name="Civetta A."/>
            <person name="Clifton S.W."/>
            <person name="Comeron J.M."/>
            <person name="Costello J.C."/>
            <person name="Coyne J.A."/>
            <person name="Daub J."/>
            <person name="David R.G."/>
            <person name="Delcher A.L."/>
            <person name="Delehaunty K."/>
            <person name="Do C.B."/>
            <person name="Ebling H."/>
            <person name="Edwards K."/>
            <person name="Eickbush T."/>
            <person name="Evans J.D."/>
            <person name="Filipski A."/>
            <person name="Findeiss S."/>
            <person name="Freyhult E."/>
            <person name="Fulton L."/>
            <person name="Fulton R."/>
            <person name="Garcia A.C."/>
            <person name="Gardiner A."/>
            <person name="Garfield D.A."/>
            <person name="Garvin B.E."/>
            <person name="Gibson G."/>
            <person name="Gilbert D."/>
            <person name="Gnerre S."/>
            <person name="Godfrey J."/>
            <person name="Good R."/>
            <person name="Gotea V."/>
            <person name="Gravely B."/>
            <person name="Greenberg A.J."/>
            <person name="Griffiths-Jones S."/>
            <person name="Gross S."/>
            <person name="Guigo R."/>
            <person name="Gustafson E.A."/>
            <person name="Haerty W."/>
            <person name="Hahn M.W."/>
            <person name="Halligan D.L."/>
            <person name="Halpern A.L."/>
            <person name="Halter G.M."/>
            <person name="Han M.V."/>
            <person name="Heger A."/>
            <person name="Hillier L."/>
            <person name="Hinrichs A.S."/>
            <person name="Holmes I."/>
            <person name="Hoskins R.A."/>
            <person name="Hubisz M.J."/>
            <person name="Hultmark D."/>
            <person name="Huntley M.A."/>
            <person name="Jaffe D.B."/>
            <person name="Jagadeeshan S."/>
            <person name="Jeck W.R."/>
            <person name="Johnson J."/>
            <person name="Jones C.D."/>
            <person name="Jordan W.C."/>
            <person name="Karpen G.H."/>
            <person name="Kataoka E."/>
            <person name="Keightley P.D."/>
            <person name="Kheradpour P."/>
            <person name="Kirkness E.F."/>
            <person name="Koerich L.B."/>
            <person name="Kristiansen K."/>
            <person name="Kudrna D."/>
            <person name="Kulathinal R.J."/>
            <person name="Kumar S."/>
            <person name="Kwok R."/>
            <person name="Lander E."/>
            <person name="Langley C.H."/>
            <person name="Lapoint R."/>
            <person name="Lazzaro B.P."/>
            <person name="Lee S.J."/>
            <person name="Levesque L."/>
            <person name="Li R."/>
            <person name="Lin C.F."/>
            <person name="Lin M.F."/>
            <person name="Lindblad-Toh K."/>
            <person name="Llopart A."/>
            <person name="Long M."/>
            <person name="Low L."/>
            <person name="Lozovsky E."/>
            <person name="Lu J."/>
            <person name="Luo M."/>
            <person name="Machado C.A."/>
            <person name="Makalowski W."/>
            <person name="Marzo M."/>
            <person name="Matsuda M."/>
            <person name="Matzkin L."/>
            <person name="McAllister B."/>
            <person name="McBride C.S."/>
            <person name="McKernan B."/>
            <person name="McKernan K."/>
            <person name="Mendez-Lago M."/>
            <person name="Minx P."/>
            <person name="Mollenhauer M.U."/>
            <person name="Montooth K."/>
            <person name="Mount S.M."/>
            <person name="Mu X."/>
            <person name="Myers E."/>
            <person name="Negre B."/>
            <person name="Newfeld S."/>
            <person name="Nielsen R."/>
            <person name="Noor M.A."/>
            <person name="O'Grady P."/>
            <person name="Pachter L."/>
            <person name="Papaceit M."/>
            <person name="Parisi M.J."/>
            <person name="Parisi M."/>
            <person name="Parts L."/>
            <person name="Pedersen J.S."/>
            <person name="Pesole G."/>
            <person name="Phillippy A.M."/>
            <person name="Ponting C.P."/>
            <person name="Pop M."/>
            <person name="Porcelli D."/>
            <person name="Powell J.R."/>
            <person name="Prohaska S."/>
            <person name="Pruitt K."/>
            <person name="Puig M."/>
            <person name="Quesneville H."/>
            <person name="Ram K.R."/>
            <person name="Rand D."/>
            <person name="Rasmussen M.D."/>
            <person name="Reed L.K."/>
            <person name="Reenan R."/>
            <person name="Reily A."/>
            <person name="Remington K.A."/>
            <person name="Rieger T.T."/>
            <person name="Ritchie M.G."/>
            <person name="Robin C."/>
            <person name="Rogers Y.H."/>
            <person name="Rohde C."/>
            <person name="Rozas J."/>
            <person name="Rubenfield M.J."/>
            <person name="Ruiz A."/>
            <person name="Russo S."/>
            <person name="Salzberg S.L."/>
            <person name="Sanchez-Gracia A."/>
            <person name="Saranga D.J."/>
            <person name="Sato H."/>
            <person name="Schaeffer S.W."/>
            <person name="Schatz M.C."/>
            <person name="Schlenke T."/>
            <person name="Schwartz R."/>
            <person name="Segarra C."/>
            <person name="Singh R.S."/>
            <person name="Sirot L."/>
            <person name="Sirota M."/>
            <person name="Sisneros N.B."/>
            <person name="Smith C.D."/>
            <person name="Smith T.F."/>
            <person name="Spieth J."/>
            <person name="Stage D.E."/>
            <person name="Stark A."/>
            <person name="Stephan W."/>
            <person name="Strausberg R.L."/>
            <person name="Strempel S."/>
            <person name="Sturgill D."/>
            <person name="Sutton G."/>
            <person name="Sutton G.G."/>
            <person name="Tao W."/>
            <person name="Teichmann S."/>
            <person name="Tobari Y.N."/>
            <person name="Tomimura Y."/>
            <person name="Tsolas J.M."/>
            <person name="Valente V.L."/>
            <person name="Venter E."/>
            <person name="Venter J.C."/>
            <person name="Vicario S."/>
            <person name="Vieira F.G."/>
            <person name="Vilella A.J."/>
            <person name="Villasante A."/>
            <person name="Walenz B."/>
            <person name="Wang J."/>
            <person name="Wasserman M."/>
            <person name="Watts T."/>
            <person name="Wilson D."/>
            <person name="Wilson R.K."/>
            <person name="Wing R.A."/>
            <person name="Wolfner M.F."/>
            <person name="Wong A."/>
            <person name="Wong G.K."/>
            <person name="Wu C.I."/>
            <person name="Wu G."/>
            <person name="Yamamoto D."/>
            <person name="Yang H.P."/>
            <person name="Yang S.P."/>
            <person name="Yorke J.A."/>
            <person name="Yoshida K."/>
            <person name="Zdobnov E."/>
            <person name="Zhang P."/>
            <person name="Zhang Y."/>
            <person name="Zimin A.V."/>
            <person name="Baldwin J."/>
            <person name="Abdouelleil A."/>
            <person name="Abdulkadir J."/>
            <person name="Abebe A."/>
            <person name="Abera B."/>
            <person name="Abreu J."/>
            <person name="Acer S.C."/>
            <person name="Aftuck L."/>
            <person name="Alexander A."/>
            <person name="An P."/>
            <person name="Anderson E."/>
            <person name="Anderson S."/>
            <person name="Arachi H."/>
            <person name="Azer M."/>
            <person name="Bachantsang P."/>
            <person name="Barry A."/>
            <person name="Bayul T."/>
            <person name="Berlin A."/>
            <person name="Bessette D."/>
            <person name="Bloom T."/>
            <person name="Blye J."/>
            <person name="Boguslavskiy L."/>
            <person name="Bonnet C."/>
            <person name="Boukhgalter B."/>
            <person name="Bourzgui I."/>
            <person name="Brown A."/>
            <person name="Cahill P."/>
            <person name="Channer S."/>
            <person name="Cheshatsang Y."/>
            <person name="Chuda L."/>
            <person name="Citroen M."/>
            <person name="Collymore A."/>
            <person name="Cooke P."/>
            <person name="Costello M."/>
            <person name="D'Aco K."/>
            <person name="Daza R."/>
            <person name="De Haan G."/>
            <person name="DeGray S."/>
            <person name="DeMaso C."/>
            <person name="Dhargay N."/>
            <person name="Dooley K."/>
            <person name="Dooley E."/>
            <person name="Doricent M."/>
            <person name="Dorje P."/>
            <person name="Dorjee K."/>
            <person name="Dupes A."/>
            <person name="Elong R."/>
            <person name="Falk J."/>
            <person name="Farina A."/>
            <person name="Faro S."/>
            <person name="Ferguson D."/>
            <person name="Fisher S."/>
            <person name="Foley C.D."/>
            <person name="Franke A."/>
            <person name="Friedrich D."/>
            <person name="Gadbois L."/>
            <person name="Gearin G."/>
            <person name="Gearin C.R."/>
            <person name="Giannoukos G."/>
            <person name="Goode T."/>
            <person name="Graham J."/>
            <person name="Grandbois E."/>
            <person name="Grewal S."/>
            <person name="Gyaltsen K."/>
            <person name="Hafez N."/>
            <person name="Hagos B."/>
            <person name="Hall J."/>
            <person name="Henson C."/>
            <person name="Hollinger A."/>
            <person name="Honan T."/>
            <person name="Huard M.D."/>
            <person name="Hughes L."/>
            <person name="Hurhula B."/>
            <person name="Husby M.E."/>
            <person name="Kamat A."/>
            <person name="Kanga B."/>
            <person name="Kashin S."/>
            <person name="Khazanovich D."/>
            <person name="Kisner P."/>
            <person name="Lance K."/>
            <person name="Lara M."/>
            <person name="Lee W."/>
            <person name="Lennon N."/>
            <person name="Letendre F."/>
            <person name="LeVine R."/>
            <person name="Lipovsky A."/>
            <person name="Liu X."/>
            <person name="Liu J."/>
            <person name="Liu S."/>
            <person name="Lokyitsang T."/>
            <person name="Lokyitsang Y."/>
            <person name="Lubonja R."/>
            <person name="Lui A."/>
            <person name="MacDonald P."/>
            <person name="Magnisalis V."/>
            <person name="Maru K."/>
            <person name="Matthews C."/>
            <person name="McCusker W."/>
            <person name="McDonough S."/>
            <person name="Mehta T."/>
            <person name="Meldrim J."/>
            <person name="Meneus L."/>
            <person name="Mihai O."/>
            <person name="Mihalev A."/>
            <person name="Mihova T."/>
            <person name="Mittelman R."/>
            <person name="Mlenga V."/>
            <person name="Montmayeur A."/>
            <person name="Mulrain L."/>
            <person name="Navidi A."/>
            <person name="Naylor J."/>
            <person name="Negash T."/>
            <person name="Nguyen T."/>
            <person name="Nguyen N."/>
            <person name="Nicol R."/>
            <person name="Norbu C."/>
            <person name="Norbu N."/>
            <person name="Novod N."/>
            <person name="O'Neill B."/>
            <person name="Osman S."/>
            <person name="Markiewicz E."/>
            <person name="Oyono O.L."/>
            <person name="Patti C."/>
            <person name="Phunkhang P."/>
            <person name="Pierre F."/>
            <person name="Priest M."/>
            <person name="Raghuraman S."/>
            <person name="Rege F."/>
            <person name="Reyes R."/>
            <person name="Rise C."/>
            <person name="Rogov P."/>
            <person name="Ross K."/>
            <person name="Ryan E."/>
            <person name="Settipalli S."/>
            <person name="Shea T."/>
            <person name="Sherpa N."/>
            <person name="Shi L."/>
            <person name="Shih D."/>
            <person name="Sparrow T."/>
            <person name="Spaulding J."/>
            <person name="Stalker J."/>
            <person name="Stange-Thomann N."/>
            <person name="Stavropoulos S."/>
            <person name="Stone C."/>
            <person name="Strader C."/>
            <person name="Tesfaye S."/>
            <person name="Thomson T."/>
            <person name="Thoulutsang Y."/>
            <person name="Thoulutsang D."/>
            <person name="Topham K."/>
            <person name="Topping I."/>
            <person name="Tsamla T."/>
            <person name="Vassiliev H."/>
            <person name="Vo A."/>
            <person name="Wangchuk T."/>
            <person name="Wangdi T."/>
            <person name="Weiand M."/>
            <person name="Wilkinson J."/>
            <person name="Wilson A."/>
            <person name="Yadav S."/>
            <person name="Young G."/>
            <person name="Yu Q."/>
            <person name="Zembek L."/>
            <person name="Zhong D."/>
            <person name="Zimmer A."/>
            <person name="Zwirko Z."/>
            <person name="Jaffe D.B."/>
            <person name="Alvarez P."/>
            <person name="Brockman W."/>
            <person name="Butler J."/>
            <person name="Chin C."/>
            <person name="Gnerre S."/>
            <person name="Grabherr M."/>
            <person name="Kleber M."/>
            <person name="Mauceli E."/>
            <person name="MacCallum I."/>
        </authorList>
    </citation>
    <scope>NUCLEOTIDE SEQUENCE [LARGE SCALE GENOMIC DNA]</scope>
    <source>
        <strain evidence="4">Tucson 14030-0811.24</strain>
    </source>
</reference>
<dbReference type="InParanoid" id="B4MT65"/>
<gene>
    <name evidence="3" type="primary">Dwil\GK19765</name>
    <name evidence="3" type="ORF">Dwil_GK19765</name>
</gene>
<accession>B4MT65</accession>
<dbReference type="EMBL" id="CH963851">
    <property type="protein sequence ID" value="EDW75304.2"/>
    <property type="molecule type" value="Genomic_DNA"/>
</dbReference>
<dbReference type="AlphaFoldDB" id="B4MT65"/>
<dbReference type="HOGENOM" id="CLU_004344_0_0_1"/>
<dbReference type="PANTHER" id="PTHR12243">
    <property type="entry name" value="MADF DOMAIN TRANSCRIPTION FACTOR"/>
    <property type="match status" value="1"/>
</dbReference>
<dbReference type="FunCoup" id="B4MT65">
    <property type="interactions" value="119"/>
</dbReference>
<feature type="region of interest" description="Disordered" evidence="1">
    <location>
        <begin position="1055"/>
        <end position="1082"/>
    </location>
</feature>
<feature type="region of interest" description="Disordered" evidence="1">
    <location>
        <begin position="219"/>
        <end position="244"/>
    </location>
</feature>
<evidence type="ECO:0000313" key="4">
    <source>
        <dbReference type="Proteomes" id="UP000007798"/>
    </source>
</evidence>
<evidence type="ECO:0000259" key="2">
    <source>
        <dbReference type="PROSITE" id="PS51029"/>
    </source>
</evidence>
<feature type="compositionally biased region" description="Polar residues" evidence="1">
    <location>
        <begin position="1066"/>
        <end position="1082"/>
    </location>
</feature>
<dbReference type="PROSITE" id="PS51029">
    <property type="entry name" value="MADF"/>
    <property type="match status" value="1"/>
</dbReference>
<dbReference type="eggNOG" id="ENOG502T9TQ">
    <property type="taxonomic scope" value="Eukaryota"/>
</dbReference>
<feature type="domain" description="MADF" evidence="2">
    <location>
        <begin position="17"/>
        <end position="99"/>
    </location>
</feature>
<dbReference type="PANTHER" id="PTHR12243:SF67">
    <property type="entry name" value="COREPRESSOR OF PANGOLIN, ISOFORM A-RELATED"/>
    <property type="match status" value="1"/>
</dbReference>
<dbReference type="Proteomes" id="UP000007798">
    <property type="component" value="Unassembled WGS sequence"/>
</dbReference>
<dbReference type="Pfam" id="PF10545">
    <property type="entry name" value="MADF_DNA_bdg"/>
    <property type="match status" value="1"/>
</dbReference>
<keyword evidence="4" id="KW-1185">Reference proteome</keyword>
<organism evidence="3 4">
    <name type="scientific">Drosophila willistoni</name>
    <name type="common">Fruit fly</name>
    <dbReference type="NCBI Taxonomy" id="7260"/>
    <lineage>
        <taxon>Eukaryota</taxon>
        <taxon>Metazoa</taxon>
        <taxon>Ecdysozoa</taxon>
        <taxon>Arthropoda</taxon>
        <taxon>Hexapoda</taxon>
        <taxon>Insecta</taxon>
        <taxon>Pterygota</taxon>
        <taxon>Neoptera</taxon>
        <taxon>Endopterygota</taxon>
        <taxon>Diptera</taxon>
        <taxon>Brachycera</taxon>
        <taxon>Muscomorpha</taxon>
        <taxon>Ephydroidea</taxon>
        <taxon>Drosophilidae</taxon>
        <taxon>Drosophila</taxon>
        <taxon>Sophophora</taxon>
    </lineage>
</organism>
<evidence type="ECO:0000256" key="1">
    <source>
        <dbReference type="SAM" id="MobiDB-lite"/>
    </source>
</evidence>
<dbReference type="SMART" id="SM00595">
    <property type="entry name" value="MADF"/>
    <property type="match status" value="1"/>
</dbReference>
<sequence>MADKDVNDFQCTEDHRRLVEAVQSYPQLYDIYRPGYDNYRHRGLIWGSISNELRDKATKLMKRWLYLQTRYEWELGRTENGVQNSELWNLLSFLAPYVHQMPNTVCKSSLYLQKGWFDPIEHFRTVTTLINTLKGMPELLQLVDLNIPVTQKLPRYHDLWLKVASVVNCSYQRCEITWLTLRCFHQELSEMRKCGYLLQDKWYFENVIGTMYKQMQMQQQLTTHRSSQSLPANSKPKSNVGTGTSTTPLATFSMLTSPMNNPMPTTNPPRLPLAIVYPPSASKESTSSSTITTTDTATSTAADAAVQLTANPSISISKIGASINLVPISGFVNTISLSASSLSNTLTPNGFTALPIPTTSNAIQNVMRNGVQVVVRPRACPTTVAPPVLAPIAAANAPVAIIRGVPIPNTPAAGPSTLSATTTSTVMSPTATIHNVATLLSSPLPKMPKLVPITAARTDTKINSATSQMLQSLTPTAKTSDGGAFPISSAGGTQLVRVHQSALNSGWDGLGPANIALATLPVIAAPIESPFSDIKVELVESVEAGNSLHVWSNSQVFHYHLNMSRTGSFIREIMAIPQLHSKNPQLICKCAEFWQQISKKFHMPEVACKACWSFLLENMSVFPQIAPMPDLMRPIKTSIKVWEKSHRLFSKFDEIARKYQWMSYKDKLPALMQHFSRYDHLYWELRKPRPGEPIPTPQKYTEQERLEVWRSAREKFPNMNHRDIWSMFKFAFRTYMEDLERGVENPWPQNWWQALEQLKFLVDVRYHPLEPYYYIVHQKFLEEVKRCSIYESLMSGSTDKSSAVSSVQMNKMSRFCMPWDTEEAKRLLTGRLTTTSLSSINDNDVPPLSLPVIHAPVVPADGILDPRRERQPAAEDLVRHMERTSRPLPTISPYQLTRVLRDHPHTFEKATTLEKRTAWVRVAKDLDTTVTECRLSLQHALRELRILKVRDPCCRSPLNHKYYRHMGEIYRQVRPHSSLTMRHALEVNKSPLEPKETVYPERYIPEINMITCSPRLVLKNLAFAMGNFSMVVQEELKIKLKQIFARYAEEANLSWPLDGTPKRKTNGANNNSVKRFKPDTNT</sequence>
<proteinExistence type="predicted"/>
<dbReference type="STRING" id="7260.B4MT65"/>
<dbReference type="OrthoDB" id="8062432at2759"/>
<name>B4MT65_DROWI</name>
<dbReference type="InterPro" id="IPR006578">
    <property type="entry name" value="MADF-dom"/>
</dbReference>